<accession>A0A1X7U3L7</accession>
<dbReference type="AlphaFoldDB" id="A0A1X7U3L7"/>
<dbReference type="Pfam" id="PF21787">
    <property type="entry name" value="TNP-like_RNaseH_N"/>
    <property type="match status" value="1"/>
</dbReference>
<feature type="domain" description="Transposable element P transposase-like RNase H" evidence="1">
    <location>
        <begin position="43"/>
        <end position="116"/>
    </location>
</feature>
<proteinExistence type="predicted"/>
<dbReference type="EnsemblMetazoa" id="Aqu2.1.22124_001">
    <property type="protein sequence ID" value="Aqu2.1.22124_001"/>
    <property type="gene ID" value="Aqu2.1.22124"/>
</dbReference>
<protein>
    <recommendedName>
        <fullName evidence="1">Transposable element P transposase-like RNase H domain-containing protein</fullName>
    </recommendedName>
</protein>
<reference evidence="2" key="1">
    <citation type="submission" date="2017-05" db="UniProtKB">
        <authorList>
            <consortium name="EnsemblMetazoa"/>
        </authorList>
    </citation>
    <scope>IDENTIFICATION</scope>
</reference>
<evidence type="ECO:0000313" key="2">
    <source>
        <dbReference type="EnsemblMetazoa" id="Aqu2.1.22124_001"/>
    </source>
</evidence>
<dbReference type="InterPro" id="IPR048365">
    <property type="entry name" value="TNP-like_RNaseH_N"/>
</dbReference>
<name>A0A1X7U3L7_AMPQE</name>
<sequence length="130" mass="14375">MLRDYTCYTKAASGFAGSLIGFTNLGDINNHLTDFENSLKEDKPISAPPATSMPVLMIRGLRNNFSFPYAQFPCNDLSGYQLCDIFWEAVCRLELCGLKVMALVCDGLSANRRLFNISSSSGNTPYEVKN</sequence>
<dbReference type="InParanoid" id="A0A1X7U3L7"/>
<organism evidence="2">
    <name type="scientific">Amphimedon queenslandica</name>
    <name type="common">Sponge</name>
    <dbReference type="NCBI Taxonomy" id="400682"/>
    <lineage>
        <taxon>Eukaryota</taxon>
        <taxon>Metazoa</taxon>
        <taxon>Porifera</taxon>
        <taxon>Demospongiae</taxon>
        <taxon>Heteroscleromorpha</taxon>
        <taxon>Haplosclerida</taxon>
        <taxon>Niphatidae</taxon>
        <taxon>Amphimedon</taxon>
    </lineage>
</organism>
<evidence type="ECO:0000259" key="1">
    <source>
        <dbReference type="Pfam" id="PF21787"/>
    </source>
</evidence>